<accession>A0A1A0H6Y1</accession>
<keyword evidence="7 11" id="KW-0648">Protein biosynthesis</keyword>
<dbReference type="EC" id="6.1.1.4" evidence="3"/>
<evidence type="ECO:0000313" key="17">
    <source>
        <dbReference type="Proteomes" id="UP000092555"/>
    </source>
</evidence>
<feature type="domain" description="Methionyl/Leucyl tRNA synthetase" evidence="14">
    <location>
        <begin position="70"/>
        <end position="203"/>
    </location>
</feature>
<evidence type="ECO:0000256" key="10">
    <source>
        <dbReference type="ARBA" id="ARBA00047469"/>
    </source>
</evidence>
<evidence type="ECO:0000259" key="13">
    <source>
        <dbReference type="Pfam" id="PF08264"/>
    </source>
</evidence>
<dbReference type="InterPro" id="IPR009008">
    <property type="entry name" value="Val/Leu/Ile-tRNA-synth_edit"/>
</dbReference>
<dbReference type="GO" id="GO:0005524">
    <property type="term" value="F:ATP binding"/>
    <property type="evidence" value="ECO:0007669"/>
    <property type="project" value="UniProtKB-KW"/>
</dbReference>
<dbReference type="STRING" id="869754.A0A1A0H6Y1"/>
<protein>
    <recommendedName>
        <fullName evidence="3">leucine--tRNA ligase</fullName>
        <ecNumber evidence="3">6.1.1.4</ecNumber>
    </recommendedName>
    <alternativeName>
        <fullName evidence="9">Leucyl-tRNA synthetase</fullName>
    </alternativeName>
</protein>
<dbReference type="GO" id="GO:0005759">
    <property type="term" value="C:mitochondrial matrix"/>
    <property type="evidence" value="ECO:0007669"/>
    <property type="project" value="UniProtKB-SubCell"/>
</dbReference>
<keyword evidence="6 11" id="KW-0067">ATP-binding</keyword>
<feature type="domain" description="Aminoacyl-tRNA synthetase class Ia" evidence="12">
    <location>
        <begin position="663"/>
        <end position="703"/>
    </location>
</feature>
<feature type="domain" description="Aminoacyl-tRNA synthetase class Ia" evidence="12">
    <location>
        <begin position="463"/>
        <end position="581"/>
    </location>
</feature>
<feature type="domain" description="Leucyl-tRNA synthetase editing" evidence="15">
    <location>
        <begin position="252"/>
        <end position="423"/>
    </location>
</feature>
<keyword evidence="5 11" id="KW-0547">Nucleotide-binding</keyword>
<dbReference type="InterPro" id="IPR015413">
    <property type="entry name" value="Methionyl/Leucyl_tRNA_Synth"/>
</dbReference>
<comment type="subcellular location">
    <subcellularLocation>
        <location evidence="1">Mitochondrion matrix</location>
    </subcellularLocation>
</comment>
<dbReference type="Pfam" id="PF09334">
    <property type="entry name" value="tRNA-synt_1g"/>
    <property type="match status" value="1"/>
</dbReference>
<evidence type="ECO:0000259" key="12">
    <source>
        <dbReference type="Pfam" id="PF00133"/>
    </source>
</evidence>
<dbReference type="InterPro" id="IPR002300">
    <property type="entry name" value="aa-tRNA-synth_Ia"/>
</dbReference>
<keyword evidence="8 11" id="KW-0030">Aminoacyl-tRNA synthetase</keyword>
<dbReference type="GO" id="GO:0002161">
    <property type="term" value="F:aminoacyl-tRNA deacylase activity"/>
    <property type="evidence" value="ECO:0007669"/>
    <property type="project" value="InterPro"/>
</dbReference>
<comment type="similarity">
    <text evidence="2 11">Belongs to the class-I aminoacyl-tRNA synthetase family.</text>
</comment>
<dbReference type="Pfam" id="PF08264">
    <property type="entry name" value="Anticodon_1"/>
    <property type="match status" value="1"/>
</dbReference>
<reference evidence="16 17" key="1">
    <citation type="submission" date="2016-05" db="EMBL/GenBank/DDBJ databases">
        <title>Comparative genomics of biotechnologically important yeasts.</title>
        <authorList>
            <consortium name="DOE Joint Genome Institute"/>
            <person name="Riley R."/>
            <person name="Haridas S."/>
            <person name="Wolfe K.H."/>
            <person name="Lopes M.R."/>
            <person name="Hittinger C.T."/>
            <person name="Goker M."/>
            <person name="Salamov A."/>
            <person name="Wisecaver J."/>
            <person name="Long T.M."/>
            <person name="Aerts A.L."/>
            <person name="Barry K."/>
            <person name="Choi C."/>
            <person name="Clum A."/>
            <person name="Coughlan A.Y."/>
            <person name="Deshpande S."/>
            <person name="Douglass A.P."/>
            <person name="Hanson S.J."/>
            <person name="Klenk H.-P."/>
            <person name="LaButti K."/>
            <person name="Lapidus A."/>
            <person name="Lindquist E."/>
            <person name="Lipzen A."/>
            <person name="Meier-kolthoff J.P."/>
            <person name="Ohm R.A."/>
            <person name="Otillar R.P."/>
            <person name="Pangilinan J."/>
            <person name="Peng Y."/>
            <person name="Rokas A."/>
            <person name="Rosa C.A."/>
            <person name="Scheuner C."/>
            <person name="Sibirny A.A."/>
            <person name="Slot J.C."/>
            <person name="Stielow J.B."/>
            <person name="Sun H."/>
            <person name="Kurtzman C.P."/>
            <person name="Blackwell M."/>
            <person name="Grigoriev I.V."/>
            <person name="Jeffries T.W."/>
        </authorList>
    </citation>
    <scope>NUCLEOTIDE SEQUENCE [LARGE SCALE GENOMIC DNA]</scope>
    <source>
        <strain evidence="16 17">NRRL YB-4993</strain>
    </source>
</reference>
<dbReference type="EMBL" id="LXTC01000005">
    <property type="protein sequence ID" value="OBA19854.1"/>
    <property type="molecule type" value="Genomic_DNA"/>
</dbReference>
<dbReference type="CDD" id="cd00812">
    <property type="entry name" value="LeuRS_core"/>
    <property type="match status" value="1"/>
</dbReference>
<dbReference type="Pfam" id="PF00133">
    <property type="entry name" value="tRNA-synt_1"/>
    <property type="match status" value="2"/>
</dbReference>
<dbReference type="GO" id="GO:0032543">
    <property type="term" value="P:mitochondrial translation"/>
    <property type="evidence" value="ECO:0007669"/>
    <property type="project" value="TreeGrafter"/>
</dbReference>
<dbReference type="SUPFAM" id="SSF52374">
    <property type="entry name" value="Nucleotidylyl transferase"/>
    <property type="match status" value="1"/>
</dbReference>
<evidence type="ECO:0000256" key="6">
    <source>
        <dbReference type="ARBA" id="ARBA00022840"/>
    </source>
</evidence>
<dbReference type="InterPro" id="IPR025709">
    <property type="entry name" value="Leu_tRNA-synth_edit"/>
</dbReference>
<evidence type="ECO:0000256" key="1">
    <source>
        <dbReference type="ARBA" id="ARBA00004305"/>
    </source>
</evidence>
<name>A0A1A0H6Y1_9ASCO</name>
<comment type="catalytic activity">
    <reaction evidence="10">
        <text>tRNA(Leu) + L-leucine + ATP = L-leucyl-tRNA(Leu) + AMP + diphosphate</text>
        <dbReference type="Rhea" id="RHEA:11688"/>
        <dbReference type="Rhea" id="RHEA-COMP:9613"/>
        <dbReference type="Rhea" id="RHEA-COMP:9622"/>
        <dbReference type="ChEBI" id="CHEBI:30616"/>
        <dbReference type="ChEBI" id="CHEBI:33019"/>
        <dbReference type="ChEBI" id="CHEBI:57427"/>
        <dbReference type="ChEBI" id="CHEBI:78442"/>
        <dbReference type="ChEBI" id="CHEBI:78494"/>
        <dbReference type="ChEBI" id="CHEBI:456215"/>
        <dbReference type="EC" id="6.1.1.4"/>
    </reaction>
</comment>
<dbReference type="InterPro" id="IPR002302">
    <property type="entry name" value="Leu-tRNA-ligase"/>
</dbReference>
<evidence type="ECO:0000313" key="16">
    <source>
        <dbReference type="EMBL" id="OBA19854.1"/>
    </source>
</evidence>
<dbReference type="Gene3D" id="3.40.50.620">
    <property type="entry name" value="HUPs"/>
    <property type="match status" value="2"/>
</dbReference>
<dbReference type="GO" id="GO:0006429">
    <property type="term" value="P:leucyl-tRNA aminoacylation"/>
    <property type="evidence" value="ECO:0007669"/>
    <property type="project" value="InterPro"/>
</dbReference>
<keyword evidence="4 11" id="KW-0436">Ligase</keyword>
<dbReference type="FunFam" id="3.40.50.620:FF:000003">
    <property type="entry name" value="Leucine--tRNA ligase"/>
    <property type="match status" value="1"/>
</dbReference>
<dbReference type="FunFam" id="3.40.50.620:FF:000100">
    <property type="entry name" value="probable leucine--tRNA ligase, mitochondrial"/>
    <property type="match status" value="1"/>
</dbReference>
<sequence>MLRILRGKPLQIRRLVSGSGSSVRDQKHELALNKLHTKWISKWKASFGNGSLHPDKSLDSKEKPFFCLSMFPYPSGILHLGHQRVYTISDVISRYRRLQGREVIHPMGWDAFGLPAENAAVERGVNPADWTKQNIGKMKQQMELMLADFDWDREVDTTSPEYYKWTQKIFTLLFQNGLAHRKGAEINWDPVDQTVLANEQVDSDGRSWRSGAQVEKRVLEQWFIGITKYADALNEDMKLLDQWPDKVKAMQKHWIGKSEGAEVKFATNKDSDISVFTSRPDTLFSVQFVALALDHPLVLAAKTADLQLAEFIAQCSEGDTDPESKAGYKLQGIRVSLPIGVDGNAKSVFDIPVYAAPYVLGSYGHGAVMGCPAHDERDSEFWRLHNPEVPAIQTVGPKNQKTASAKDTLFTGKDGCLYDSSIVRNGLPSLGIFAGLPSSKAGRKIVSCLEKVGRGQKSTQFKIRDWLISRQRYWGAPIPIIHCNSCGPVPVPDQDLPVLLPQVESKHFGKGNPLGSIESFVNTKCPSCGSAAKRDTDTMDTFIDSSWYFFRYTDPKNSMLIFDHSKATSSIPVDLYIGGVEHAILHLLYSRFVSKFLGDCGLWDGAHFRNEPIRRLVTQGMVQGKTFTDPHTGRFLKPEEVEIRGSLGPVIKASGEVPNVTFEKMSKSKYNGVDPTALIDTYGADAVRAQILFAAPVSDALNWNEEHIQGIQRWLKKVMNMKSDVLLQQSKEFKPSLESDEFENLTINGEYLKTVRLNKDEFNLYNEVHYYANRVAQAIERDLSLNTVISDYMKLTNYLQKVLKENQEILPSLLLDSYKKILIMISPVTPSVAEECWEGLSEGMGEKWKSILWQTYPTTKPLTSPYTDYKIVVNGKKIGTVNRIKSIDGLSEERILEVFKSHDLVRARINGKKIKKVIAKKDVVSIICGLDSA</sequence>
<dbReference type="PRINTS" id="PR00985">
    <property type="entry name" value="TRNASYNTHLEU"/>
</dbReference>
<dbReference type="PANTHER" id="PTHR43740:SF2">
    <property type="entry name" value="LEUCINE--TRNA LIGASE, MITOCHONDRIAL"/>
    <property type="match status" value="1"/>
</dbReference>
<feature type="domain" description="Methionyl/Valyl/Leucyl/Isoleucyl-tRNA synthetase anticodon-binding" evidence="13">
    <location>
        <begin position="764"/>
        <end position="866"/>
    </location>
</feature>
<dbReference type="InterPro" id="IPR014729">
    <property type="entry name" value="Rossmann-like_a/b/a_fold"/>
</dbReference>
<dbReference type="AlphaFoldDB" id="A0A1A0H6Y1"/>
<evidence type="ECO:0000256" key="11">
    <source>
        <dbReference type="RuleBase" id="RU363039"/>
    </source>
</evidence>
<keyword evidence="17" id="KW-1185">Reference proteome</keyword>
<evidence type="ECO:0000256" key="5">
    <source>
        <dbReference type="ARBA" id="ARBA00022741"/>
    </source>
</evidence>
<evidence type="ECO:0000259" key="14">
    <source>
        <dbReference type="Pfam" id="PF09334"/>
    </source>
</evidence>
<evidence type="ECO:0000256" key="8">
    <source>
        <dbReference type="ARBA" id="ARBA00023146"/>
    </source>
</evidence>
<dbReference type="Pfam" id="PF13603">
    <property type="entry name" value="tRNA-synt_1_2"/>
    <property type="match status" value="1"/>
</dbReference>
<proteinExistence type="inferred from homology"/>
<dbReference type="GeneID" id="30030891"/>
<dbReference type="FunFam" id="1.10.730.10:FF:000002">
    <property type="entry name" value="Leucine--tRNA ligase"/>
    <property type="match status" value="1"/>
</dbReference>
<organism evidence="16 17">
    <name type="scientific">Metschnikowia bicuspidata var. bicuspidata NRRL YB-4993</name>
    <dbReference type="NCBI Taxonomy" id="869754"/>
    <lineage>
        <taxon>Eukaryota</taxon>
        <taxon>Fungi</taxon>
        <taxon>Dikarya</taxon>
        <taxon>Ascomycota</taxon>
        <taxon>Saccharomycotina</taxon>
        <taxon>Pichiomycetes</taxon>
        <taxon>Metschnikowiaceae</taxon>
        <taxon>Metschnikowia</taxon>
    </lineage>
</organism>
<evidence type="ECO:0000256" key="2">
    <source>
        <dbReference type="ARBA" id="ARBA00005594"/>
    </source>
</evidence>
<evidence type="ECO:0000256" key="3">
    <source>
        <dbReference type="ARBA" id="ARBA00013164"/>
    </source>
</evidence>
<dbReference type="Gene3D" id="1.10.730.10">
    <property type="entry name" value="Isoleucyl-tRNA Synthetase, Domain 1"/>
    <property type="match status" value="2"/>
</dbReference>
<dbReference type="RefSeq" id="XP_018710379.1">
    <property type="nucleotide sequence ID" value="XM_018857915.1"/>
</dbReference>
<evidence type="ECO:0000256" key="9">
    <source>
        <dbReference type="ARBA" id="ARBA00030520"/>
    </source>
</evidence>
<gene>
    <name evidence="16" type="ORF">METBIDRAFT_45410</name>
</gene>
<dbReference type="SUPFAM" id="SSF47323">
    <property type="entry name" value="Anticodon-binding domain of a subclass of class I aminoacyl-tRNA synthetases"/>
    <property type="match status" value="1"/>
</dbReference>
<dbReference type="NCBIfam" id="TIGR00396">
    <property type="entry name" value="leuS_bact"/>
    <property type="match status" value="1"/>
</dbReference>
<dbReference type="GO" id="GO:0004823">
    <property type="term" value="F:leucine-tRNA ligase activity"/>
    <property type="evidence" value="ECO:0007669"/>
    <property type="project" value="UniProtKB-EC"/>
</dbReference>
<evidence type="ECO:0000259" key="15">
    <source>
        <dbReference type="Pfam" id="PF13603"/>
    </source>
</evidence>
<dbReference type="SUPFAM" id="SSF50677">
    <property type="entry name" value="ValRS/IleRS/LeuRS editing domain"/>
    <property type="match status" value="1"/>
</dbReference>
<comment type="caution">
    <text evidence="16">The sequence shown here is derived from an EMBL/GenBank/DDBJ whole genome shotgun (WGS) entry which is preliminary data.</text>
</comment>
<evidence type="ECO:0000256" key="4">
    <source>
        <dbReference type="ARBA" id="ARBA00022598"/>
    </source>
</evidence>
<dbReference type="OrthoDB" id="15954at2759"/>
<dbReference type="Proteomes" id="UP000092555">
    <property type="component" value="Unassembled WGS sequence"/>
</dbReference>
<dbReference type="PANTHER" id="PTHR43740">
    <property type="entry name" value="LEUCYL-TRNA SYNTHETASE"/>
    <property type="match status" value="1"/>
</dbReference>
<dbReference type="InterPro" id="IPR009080">
    <property type="entry name" value="tRNAsynth_Ia_anticodon-bd"/>
</dbReference>
<evidence type="ECO:0000256" key="7">
    <source>
        <dbReference type="ARBA" id="ARBA00022917"/>
    </source>
</evidence>
<dbReference type="HAMAP" id="MF_00049_B">
    <property type="entry name" value="Leu_tRNA_synth_B"/>
    <property type="match status" value="1"/>
</dbReference>
<dbReference type="InterPro" id="IPR013155">
    <property type="entry name" value="M/V/L/I-tRNA-synth_anticd-bd"/>
</dbReference>